<dbReference type="GeneID" id="95973944"/>
<dbReference type="Pfam" id="PF00533">
    <property type="entry name" value="BRCT"/>
    <property type="match status" value="1"/>
</dbReference>
<gene>
    <name evidence="3" type="ORF">AAFC00_000241</name>
</gene>
<sequence>MPPKKLTAAQQSYVYLVEVKNRDNSEFGPVAATMASIRAFADVEAANHAALTSFDDLMPSHGYECRNVSGNDFDGKTFFFHHDGSEDLGGHAHVTRTLLQGGTVNPLPTTKAGKPASKPKKTDSPVINDESDAADGVEAQVTPPPVTKSTTRAGSKRKTTDDTNGHDEKDETNQQSAPSGEGGCLRDYKFLVTGTLDPWTRVQADALIEVYGGEILKSMKPELDHLVVGAKPGAAKLAELQKSKFAHVEKISQEELYQLIEDSAGDGVKMSSEEVVSILSAAKGPGTKKKSKKS</sequence>
<comment type="caution">
    <text evidence="3">The sequence shown here is derived from an EMBL/GenBank/DDBJ whole genome shotgun (WGS) entry which is preliminary data.</text>
</comment>
<dbReference type="RefSeq" id="XP_069196461.1">
    <property type="nucleotide sequence ID" value="XM_069341801.1"/>
</dbReference>
<feature type="domain" description="BRCT" evidence="2">
    <location>
        <begin position="180"/>
        <end position="261"/>
    </location>
</feature>
<feature type="compositionally biased region" description="Basic and acidic residues" evidence="1">
    <location>
        <begin position="158"/>
        <end position="172"/>
    </location>
</feature>
<dbReference type="InterPro" id="IPR036420">
    <property type="entry name" value="BRCT_dom_sf"/>
</dbReference>
<proteinExistence type="predicted"/>
<dbReference type="PROSITE" id="PS50172">
    <property type="entry name" value="BRCT"/>
    <property type="match status" value="1"/>
</dbReference>
<protein>
    <recommendedName>
        <fullName evidence="2">BRCT domain-containing protein</fullName>
    </recommendedName>
</protein>
<dbReference type="SUPFAM" id="SSF52113">
    <property type="entry name" value="BRCT domain"/>
    <property type="match status" value="1"/>
</dbReference>
<dbReference type="EMBL" id="JBFMKM010000018">
    <property type="protein sequence ID" value="KAL1296779.1"/>
    <property type="molecule type" value="Genomic_DNA"/>
</dbReference>
<organism evidence="3 4">
    <name type="scientific">Neodothiora populina</name>
    <dbReference type="NCBI Taxonomy" id="2781224"/>
    <lineage>
        <taxon>Eukaryota</taxon>
        <taxon>Fungi</taxon>
        <taxon>Dikarya</taxon>
        <taxon>Ascomycota</taxon>
        <taxon>Pezizomycotina</taxon>
        <taxon>Dothideomycetes</taxon>
        <taxon>Dothideomycetidae</taxon>
        <taxon>Dothideales</taxon>
        <taxon>Dothioraceae</taxon>
        <taxon>Neodothiora</taxon>
    </lineage>
</organism>
<evidence type="ECO:0000313" key="3">
    <source>
        <dbReference type="EMBL" id="KAL1296779.1"/>
    </source>
</evidence>
<evidence type="ECO:0000313" key="4">
    <source>
        <dbReference type="Proteomes" id="UP001562354"/>
    </source>
</evidence>
<evidence type="ECO:0000259" key="2">
    <source>
        <dbReference type="PROSITE" id="PS50172"/>
    </source>
</evidence>
<accession>A0ABR3P269</accession>
<feature type="region of interest" description="Disordered" evidence="1">
    <location>
        <begin position="100"/>
        <end position="184"/>
    </location>
</feature>
<evidence type="ECO:0000256" key="1">
    <source>
        <dbReference type="SAM" id="MobiDB-lite"/>
    </source>
</evidence>
<reference evidence="3 4" key="1">
    <citation type="submission" date="2024-07" db="EMBL/GenBank/DDBJ databases">
        <title>Draft sequence of the Neodothiora populina.</title>
        <authorList>
            <person name="Drown D.D."/>
            <person name="Schuette U.S."/>
            <person name="Buechlein A.B."/>
            <person name="Rusch D.R."/>
            <person name="Winton L.W."/>
            <person name="Adams G.A."/>
        </authorList>
    </citation>
    <scope>NUCLEOTIDE SEQUENCE [LARGE SCALE GENOMIC DNA]</scope>
    <source>
        <strain evidence="3 4">CPC 39397</strain>
    </source>
</reference>
<keyword evidence="4" id="KW-1185">Reference proteome</keyword>
<dbReference type="Proteomes" id="UP001562354">
    <property type="component" value="Unassembled WGS sequence"/>
</dbReference>
<name>A0ABR3P269_9PEZI</name>
<dbReference type="InterPro" id="IPR001357">
    <property type="entry name" value="BRCT_dom"/>
</dbReference>
<dbReference type="Gene3D" id="3.40.50.10190">
    <property type="entry name" value="BRCT domain"/>
    <property type="match status" value="1"/>
</dbReference>